<keyword evidence="5" id="KW-0808">Transferase</keyword>
<dbReference type="Gene3D" id="1.10.510.10">
    <property type="entry name" value="Transferase(Phosphotransferase) domain 1"/>
    <property type="match status" value="1"/>
</dbReference>
<evidence type="ECO:0000259" key="13">
    <source>
        <dbReference type="PROSITE" id="PS50011"/>
    </source>
</evidence>
<dbReference type="PROSITE" id="PS00108">
    <property type="entry name" value="PROTEIN_KINASE_ST"/>
    <property type="match status" value="1"/>
</dbReference>
<dbReference type="EC" id="2.7.11.1" evidence="2"/>
<dbReference type="GO" id="GO:0035095">
    <property type="term" value="P:behavioral response to nicotine"/>
    <property type="evidence" value="ECO:0007669"/>
    <property type="project" value="UniProtKB-ARBA"/>
</dbReference>
<feature type="domain" description="Protein kinase" evidence="13">
    <location>
        <begin position="154"/>
        <end position="415"/>
    </location>
</feature>
<dbReference type="InterPro" id="IPR008271">
    <property type="entry name" value="Ser/Thr_kinase_AS"/>
</dbReference>
<dbReference type="Gene3D" id="3.30.200.20">
    <property type="entry name" value="Phosphorylase Kinase, domain 1"/>
    <property type="match status" value="1"/>
</dbReference>
<feature type="region of interest" description="Disordered" evidence="12">
    <location>
        <begin position="85"/>
        <end position="107"/>
    </location>
</feature>
<evidence type="ECO:0000313" key="15">
    <source>
        <dbReference type="WBParaSite" id="SVE_1956000.1"/>
    </source>
</evidence>
<evidence type="ECO:0000256" key="12">
    <source>
        <dbReference type="SAM" id="MobiDB-lite"/>
    </source>
</evidence>
<dbReference type="PANTHER" id="PTHR24347">
    <property type="entry name" value="SERINE/THREONINE-PROTEIN KINASE"/>
    <property type="match status" value="1"/>
</dbReference>
<comment type="similarity">
    <text evidence="1">Belongs to the protein kinase superfamily. CAMK Ser/Thr protein kinase family.</text>
</comment>
<dbReference type="STRING" id="75913.A0A0K0G4A0"/>
<evidence type="ECO:0000256" key="11">
    <source>
        <dbReference type="PROSITE-ProRule" id="PRU10141"/>
    </source>
</evidence>
<evidence type="ECO:0000256" key="2">
    <source>
        <dbReference type="ARBA" id="ARBA00012513"/>
    </source>
</evidence>
<keyword evidence="14" id="KW-1185">Reference proteome</keyword>
<dbReference type="FunFam" id="3.30.200.20:FF:000156">
    <property type="entry name" value="MAP kinase-activated protein kinase 3"/>
    <property type="match status" value="1"/>
</dbReference>
<reference evidence="15" key="2">
    <citation type="submission" date="2015-08" db="UniProtKB">
        <authorList>
            <consortium name="WormBaseParasite"/>
        </authorList>
    </citation>
    <scope>IDENTIFICATION</scope>
</reference>
<feature type="binding site" evidence="11">
    <location>
        <position position="183"/>
    </location>
    <ligand>
        <name>ATP</name>
        <dbReference type="ChEBI" id="CHEBI:30616"/>
    </ligand>
</feature>
<keyword evidence="4" id="KW-0597">Phosphoprotein</keyword>
<proteinExistence type="inferred from homology"/>
<evidence type="ECO:0000256" key="7">
    <source>
        <dbReference type="ARBA" id="ARBA00022777"/>
    </source>
</evidence>
<evidence type="ECO:0000256" key="8">
    <source>
        <dbReference type="ARBA" id="ARBA00022840"/>
    </source>
</evidence>
<keyword evidence="7" id="KW-0418">Kinase</keyword>
<evidence type="ECO:0000256" key="1">
    <source>
        <dbReference type="ARBA" id="ARBA00006692"/>
    </source>
</evidence>
<evidence type="ECO:0000256" key="3">
    <source>
        <dbReference type="ARBA" id="ARBA00022527"/>
    </source>
</evidence>
<name>A0A0K0G4A0_STRVS</name>
<evidence type="ECO:0000313" key="14">
    <source>
        <dbReference type="Proteomes" id="UP000035680"/>
    </source>
</evidence>
<dbReference type="WBParaSite" id="SVE_1956000.1">
    <property type="protein sequence ID" value="SVE_1956000.1"/>
    <property type="gene ID" value="SVE_1956000"/>
</dbReference>
<dbReference type="InterPro" id="IPR000719">
    <property type="entry name" value="Prot_kinase_dom"/>
</dbReference>
<dbReference type="SUPFAM" id="SSF56112">
    <property type="entry name" value="Protein kinase-like (PK-like)"/>
    <property type="match status" value="1"/>
</dbReference>
<dbReference type="GO" id="GO:0004674">
    <property type="term" value="F:protein serine/threonine kinase activity"/>
    <property type="evidence" value="ECO:0007669"/>
    <property type="project" value="UniProtKB-KW"/>
</dbReference>
<dbReference type="PROSITE" id="PS50011">
    <property type="entry name" value="PROTEIN_KINASE_DOM"/>
    <property type="match status" value="1"/>
</dbReference>
<evidence type="ECO:0000256" key="9">
    <source>
        <dbReference type="ARBA" id="ARBA00047899"/>
    </source>
</evidence>
<organism evidence="14 15">
    <name type="scientific">Strongyloides venezuelensis</name>
    <name type="common">Threadworm</name>
    <dbReference type="NCBI Taxonomy" id="75913"/>
    <lineage>
        <taxon>Eukaryota</taxon>
        <taxon>Metazoa</taxon>
        <taxon>Ecdysozoa</taxon>
        <taxon>Nematoda</taxon>
        <taxon>Chromadorea</taxon>
        <taxon>Rhabditida</taxon>
        <taxon>Tylenchina</taxon>
        <taxon>Panagrolaimomorpha</taxon>
        <taxon>Strongyloidoidea</taxon>
        <taxon>Strongyloididae</taxon>
        <taxon>Strongyloides</taxon>
    </lineage>
</organism>
<dbReference type="SMART" id="SM00220">
    <property type="entry name" value="S_TKc"/>
    <property type="match status" value="1"/>
</dbReference>
<dbReference type="AlphaFoldDB" id="A0A0K0G4A0"/>
<feature type="compositionally biased region" description="Low complexity" evidence="12">
    <location>
        <begin position="26"/>
        <end position="38"/>
    </location>
</feature>
<evidence type="ECO:0000256" key="4">
    <source>
        <dbReference type="ARBA" id="ARBA00022553"/>
    </source>
</evidence>
<reference evidence="14" key="1">
    <citation type="submission" date="2014-07" db="EMBL/GenBank/DDBJ databases">
        <authorList>
            <person name="Martin A.A"/>
            <person name="De Silva N."/>
        </authorList>
    </citation>
    <scope>NUCLEOTIDE SEQUENCE</scope>
</reference>
<keyword evidence="8 11" id="KW-0067">ATP-binding</keyword>
<dbReference type="PROSITE" id="PS00107">
    <property type="entry name" value="PROTEIN_KINASE_ATP"/>
    <property type="match status" value="1"/>
</dbReference>
<evidence type="ECO:0000256" key="6">
    <source>
        <dbReference type="ARBA" id="ARBA00022741"/>
    </source>
</evidence>
<dbReference type="InterPro" id="IPR027442">
    <property type="entry name" value="MAPKAPK_C"/>
</dbReference>
<comment type="catalytic activity">
    <reaction evidence="9">
        <text>L-threonyl-[protein] + ATP = O-phospho-L-threonyl-[protein] + ADP + H(+)</text>
        <dbReference type="Rhea" id="RHEA:46608"/>
        <dbReference type="Rhea" id="RHEA-COMP:11060"/>
        <dbReference type="Rhea" id="RHEA-COMP:11605"/>
        <dbReference type="ChEBI" id="CHEBI:15378"/>
        <dbReference type="ChEBI" id="CHEBI:30013"/>
        <dbReference type="ChEBI" id="CHEBI:30616"/>
        <dbReference type="ChEBI" id="CHEBI:61977"/>
        <dbReference type="ChEBI" id="CHEBI:456216"/>
        <dbReference type="EC" id="2.7.11.1"/>
    </reaction>
</comment>
<keyword evidence="3" id="KW-0723">Serine/threonine-protein kinase</keyword>
<protein>
    <recommendedName>
        <fullName evidence="2">non-specific serine/threonine protein kinase</fullName>
        <ecNumber evidence="2">2.7.11.1</ecNumber>
    </recommendedName>
</protein>
<dbReference type="InterPro" id="IPR017441">
    <property type="entry name" value="Protein_kinase_ATP_BS"/>
</dbReference>
<dbReference type="GO" id="GO:0019901">
    <property type="term" value="F:protein kinase binding"/>
    <property type="evidence" value="ECO:0007669"/>
    <property type="project" value="UniProtKB-ARBA"/>
</dbReference>
<evidence type="ECO:0000256" key="5">
    <source>
        <dbReference type="ARBA" id="ARBA00022679"/>
    </source>
</evidence>
<comment type="catalytic activity">
    <reaction evidence="10">
        <text>L-seryl-[protein] + ATP = O-phospho-L-seryl-[protein] + ADP + H(+)</text>
        <dbReference type="Rhea" id="RHEA:17989"/>
        <dbReference type="Rhea" id="RHEA-COMP:9863"/>
        <dbReference type="Rhea" id="RHEA-COMP:11604"/>
        <dbReference type="ChEBI" id="CHEBI:15378"/>
        <dbReference type="ChEBI" id="CHEBI:29999"/>
        <dbReference type="ChEBI" id="CHEBI:30616"/>
        <dbReference type="ChEBI" id="CHEBI:83421"/>
        <dbReference type="ChEBI" id="CHEBI:456216"/>
        <dbReference type="EC" id="2.7.11.1"/>
    </reaction>
</comment>
<dbReference type="Pfam" id="PF00069">
    <property type="entry name" value="Pkinase"/>
    <property type="match status" value="1"/>
</dbReference>
<keyword evidence="6 11" id="KW-0547">Nucleotide-binding</keyword>
<dbReference type="InterPro" id="IPR011009">
    <property type="entry name" value="Kinase-like_dom_sf"/>
</dbReference>
<dbReference type="Proteomes" id="UP000035680">
    <property type="component" value="Unassembled WGS sequence"/>
</dbReference>
<dbReference type="GO" id="GO:0005524">
    <property type="term" value="F:ATP binding"/>
    <property type="evidence" value="ECO:0007669"/>
    <property type="project" value="UniProtKB-UniRule"/>
</dbReference>
<evidence type="ECO:0000256" key="10">
    <source>
        <dbReference type="ARBA" id="ARBA00048679"/>
    </source>
</evidence>
<dbReference type="Gene3D" id="4.10.1170.10">
    <property type="entry name" value="MAP kinase activated protein kinase 2"/>
    <property type="match status" value="1"/>
</dbReference>
<sequence>MMSSFKLNKIYEENQKPESGVDSCGSSDISTQSTISSTKNPFFEGIPKINDEEECFKIDEQLDSLERAESPMTIQKNLCLNATSNLLDPHPSSDEEDENNGGEGKISIKNCTSSSHQLCPCSTPENGIFIKSTNQQNFNFNYPFNTHNILDDYKISDEIIGIGESGKVMACYRKSDDKKFALKVLRESPKSKREVGIHYLVHQHENIVSIIDIYENTFHDVRCILLVVEFMEGGDLLTKFENQGSVPYTEKEVGEIAYQIGKAVKYLHSLSIAHRDLKLENILCSSTSSNCTYKLADFGFAKLQEKNKMLNSPCCTFYYAPPEILAKEQYNFMCDMWSIGVALYILLCGYPPFYSMKGLPISPGMKSRIAAGCYAFPAAEWDSVSESTKNVIRNLLKTDPAVRTTIDNFMKTPLVTSAIKPLLEEPTFKQPPKIIKATSIPSKHPLFNKESYEGSFNKFDQIISNKERTFGSGKLTSIQEEVGRALSSMRLGNDSCYIKTLKTSQNGLLSRRQHSMMIERKVI</sequence>
<feature type="region of interest" description="Disordered" evidence="12">
    <location>
        <begin position="16"/>
        <end position="38"/>
    </location>
</feature>
<accession>A0A0K0G4A0</accession>